<keyword evidence="2" id="KW-0227">DNA damage</keyword>
<dbReference type="InterPro" id="IPR047416">
    <property type="entry name" value="XPF_nuclease_Mus81"/>
</dbReference>
<dbReference type="GO" id="GO:0048476">
    <property type="term" value="C:Holliday junction resolvase complex"/>
    <property type="evidence" value="ECO:0007669"/>
    <property type="project" value="UniProtKB-UniRule"/>
</dbReference>
<dbReference type="GO" id="GO:0031573">
    <property type="term" value="P:mitotic intra-S DNA damage checkpoint signaling"/>
    <property type="evidence" value="ECO:0007669"/>
    <property type="project" value="TreeGrafter"/>
</dbReference>
<evidence type="ECO:0000256" key="1">
    <source>
        <dbReference type="ARBA" id="ARBA00022801"/>
    </source>
</evidence>
<feature type="domain" description="ERCC4" evidence="3">
    <location>
        <begin position="3"/>
        <end position="95"/>
    </location>
</feature>
<dbReference type="GO" id="GO:0006308">
    <property type="term" value="P:DNA catabolic process"/>
    <property type="evidence" value="ECO:0007669"/>
    <property type="project" value="UniProtKB-UniRule"/>
</dbReference>
<dbReference type="AlphaFoldDB" id="A0A433DLN1"/>
<dbReference type="GO" id="GO:0003677">
    <property type="term" value="F:DNA binding"/>
    <property type="evidence" value="ECO:0007669"/>
    <property type="project" value="UniProtKB-UniRule"/>
</dbReference>
<accession>A0A433DLN1</accession>
<dbReference type="InterPro" id="IPR011335">
    <property type="entry name" value="Restrct_endonuc-II-like"/>
</dbReference>
<comment type="subcellular location">
    <subcellularLocation>
        <location evidence="2">Nucleus</location>
    </subcellularLocation>
</comment>
<evidence type="ECO:0000313" key="5">
    <source>
        <dbReference type="Proteomes" id="UP000268093"/>
    </source>
</evidence>
<comment type="caution">
    <text evidence="4">The sequence shown here is derived from an EMBL/GenBank/DDBJ whole genome shotgun (WGS) entry which is preliminary data.</text>
</comment>
<dbReference type="SMART" id="SM00891">
    <property type="entry name" value="ERCC4"/>
    <property type="match status" value="1"/>
</dbReference>
<proteinExistence type="inferred from homology"/>
<dbReference type="PANTHER" id="PTHR13451:SF0">
    <property type="entry name" value="CROSSOVER JUNCTION ENDONUCLEASE MUS81"/>
    <property type="match status" value="1"/>
</dbReference>
<dbReference type="Gene3D" id="3.40.50.10130">
    <property type="match status" value="1"/>
</dbReference>
<comment type="cofactor">
    <cofactor evidence="2">
        <name>Mg(2+)</name>
        <dbReference type="ChEBI" id="CHEBI:18420"/>
    </cofactor>
</comment>
<keyword evidence="5" id="KW-1185">Reference proteome</keyword>
<dbReference type="PANTHER" id="PTHR13451">
    <property type="entry name" value="CLASS II CROSSOVER JUNCTION ENDONUCLEASE MUS81"/>
    <property type="match status" value="1"/>
</dbReference>
<dbReference type="EMBL" id="RBNI01000484">
    <property type="protein sequence ID" value="RUP51772.1"/>
    <property type="molecule type" value="Genomic_DNA"/>
</dbReference>
<dbReference type="GO" id="GO:0005634">
    <property type="term" value="C:nucleus"/>
    <property type="evidence" value="ECO:0007669"/>
    <property type="project" value="UniProtKB-SubCell"/>
</dbReference>
<keyword evidence="2" id="KW-0540">Nuclease</keyword>
<gene>
    <name evidence="4" type="ORF">BC936DRAFT_146008</name>
</gene>
<name>A0A433DLN1_9FUNG</name>
<comment type="function">
    <text evidence="2">Interacts with EME1 to form a DNA structure-specific endonuclease with substrate preference for branched DNA structures with a 5'-end at the branch nick. Typical substrates include 3'-flap structures, D-loops, replication forks and nicked Holliday junctions. May be required in mitosis for the processing of stalled or collapsed replication fork intermediates. May be required in meiosis for the repair of meiosis-specific double strand breaks subsequent to single-end invasion (SEI).</text>
</comment>
<dbReference type="Pfam" id="PF02732">
    <property type="entry name" value="ERCC4"/>
    <property type="match status" value="1"/>
</dbReference>
<keyword evidence="2" id="KW-0460">Magnesium</keyword>
<comment type="subunit">
    <text evidence="2">Interacts with EME1.</text>
</comment>
<comment type="similarity">
    <text evidence="2">Belongs to the XPF family.</text>
</comment>
<organism evidence="4 5">
    <name type="scientific">Jimgerdemannia flammicorona</name>
    <dbReference type="NCBI Taxonomy" id="994334"/>
    <lineage>
        <taxon>Eukaryota</taxon>
        <taxon>Fungi</taxon>
        <taxon>Fungi incertae sedis</taxon>
        <taxon>Mucoromycota</taxon>
        <taxon>Mucoromycotina</taxon>
        <taxon>Endogonomycetes</taxon>
        <taxon>Endogonales</taxon>
        <taxon>Endogonaceae</taxon>
        <taxon>Jimgerdemannia</taxon>
    </lineage>
</organism>
<keyword evidence="1 2" id="KW-0378">Hydrolase</keyword>
<dbReference type="GO" id="GO:0000727">
    <property type="term" value="P:double-strand break repair via break-induced replication"/>
    <property type="evidence" value="ECO:0007669"/>
    <property type="project" value="UniProtKB-UniRule"/>
</dbReference>
<dbReference type="EC" id="3.1.22.-" evidence="2"/>
<dbReference type="SUPFAM" id="SSF52980">
    <property type="entry name" value="Restriction endonuclease-like"/>
    <property type="match status" value="1"/>
</dbReference>
<dbReference type="GO" id="GO:0046872">
    <property type="term" value="F:metal ion binding"/>
    <property type="evidence" value="ECO:0007669"/>
    <property type="project" value="UniProtKB-UniRule"/>
</dbReference>
<dbReference type="OrthoDB" id="5963188at2759"/>
<keyword evidence="2" id="KW-0479">Metal-binding</keyword>
<dbReference type="GO" id="GO:0008821">
    <property type="term" value="F:crossover junction DNA endonuclease activity"/>
    <property type="evidence" value="ECO:0007669"/>
    <property type="project" value="UniProtKB-UniRule"/>
</dbReference>
<evidence type="ECO:0000256" key="2">
    <source>
        <dbReference type="RuleBase" id="RU369042"/>
    </source>
</evidence>
<dbReference type="GO" id="GO:0000712">
    <property type="term" value="P:resolution of meiotic recombination intermediates"/>
    <property type="evidence" value="ECO:0007669"/>
    <property type="project" value="TreeGrafter"/>
</dbReference>
<reference evidence="4 5" key="1">
    <citation type="journal article" date="2018" name="New Phytol.">
        <title>Phylogenomics of Endogonaceae and evolution of mycorrhizas within Mucoromycota.</title>
        <authorList>
            <person name="Chang Y."/>
            <person name="Desiro A."/>
            <person name="Na H."/>
            <person name="Sandor L."/>
            <person name="Lipzen A."/>
            <person name="Clum A."/>
            <person name="Barry K."/>
            <person name="Grigoriev I.V."/>
            <person name="Martin F.M."/>
            <person name="Stajich J.E."/>
            <person name="Smith M.E."/>
            <person name="Bonito G."/>
            <person name="Spatafora J.W."/>
        </authorList>
    </citation>
    <scope>NUCLEOTIDE SEQUENCE [LARGE SCALE GENOMIC DNA]</scope>
    <source>
        <strain evidence="4 5">GMNB39</strain>
    </source>
</reference>
<keyword evidence="2" id="KW-0234">DNA repair</keyword>
<dbReference type="Proteomes" id="UP000268093">
    <property type="component" value="Unassembled WGS sequence"/>
</dbReference>
<dbReference type="InterPro" id="IPR006166">
    <property type="entry name" value="ERCC4_domain"/>
</dbReference>
<protein>
    <recommendedName>
        <fullName evidence="2">Crossover junction endonuclease MUS81</fullName>
        <ecNumber evidence="2">3.1.22.-</ecNumber>
    </recommendedName>
</protein>
<keyword evidence="2" id="KW-0539">Nucleus</keyword>
<dbReference type="InterPro" id="IPR033309">
    <property type="entry name" value="Mus81"/>
</dbReference>
<dbReference type="CDD" id="cd20074">
    <property type="entry name" value="XPF_nuclease_Mus81"/>
    <property type="match status" value="1"/>
</dbReference>
<evidence type="ECO:0000313" key="4">
    <source>
        <dbReference type="EMBL" id="RUP51772.1"/>
    </source>
</evidence>
<dbReference type="GO" id="GO:0048257">
    <property type="term" value="F:3'-flap endonuclease activity"/>
    <property type="evidence" value="ECO:0007669"/>
    <property type="project" value="TreeGrafter"/>
</dbReference>
<keyword evidence="2 4" id="KW-0255">Endonuclease</keyword>
<sequence>MVKLVIDVRERKGTHSPTTITDRFAQNNIAVERQTLVMGDFIFIDDSEWVLGVVIERKTVNNLCCSIDDGHFDEQRFRLRHSGLSRIFYIIEGWLKEVRLLSAIATL</sequence>
<keyword evidence="2" id="KW-0233">DNA recombination</keyword>
<evidence type="ECO:0000259" key="3">
    <source>
        <dbReference type="SMART" id="SM00891"/>
    </source>
</evidence>